<feature type="transmembrane region" description="Helical" evidence="1">
    <location>
        <begin position="63"/>
        <end position="84"/>
    </location>
</feature>
<feature type="transmembrane region" description="Helical" evidence="1">
    <location>
        <begin position="137"/>
        <end position="158"/>
    </location>
</feature>
<gene>
    <name evidence="2" type="ORF">TUBRATIS_22480</name>
</gene>
<sequence>MAKKANQKNKLINKNGQKSRFPTEEVRIQTPPKDTYILFVVISSIEQSLIIVLLLKIFSFQSYFWFILHFIIFKLMVFLITVVLGKKFMKFILILSWINAILDDLTIHIFICVFVFINSYYLDKIIEVSFFRGQVIYPVSIITTIICAAIFIILFGMVSKAYFMTLYFRKAFVPKKLYFFIYNTLLTAIFIYLPIIIITIYFVFKYDYIFLLIILSLFFVLFTILLPNLYLKKNYTDHVFVISIFIWFFL</sequence>
<dbReference type="EMBL" id="RCSS01000574">
    <property type="protein sequence ID" value="RVD91310.1"/>
    <property type="molecule type" value="Genomic_DNA"/>
</dbReference>
<feature type="transmembrane region" description="Helical" evidence="1">
    <location>
        <begin position="91"/>
        <end position="117"/>
    </location>
</feature>
<dbReference type="Proteomes" id="UP000282876">
    <property type="component" value="Unassembled WGS sequence"/>
</dbReference>
<feature type="transmembrane region" description="Helical" evidence="1">
    <location>
        <begin position="208"/>
        <end position="231"/>
    </location>
</feature>
<keyword evidence="3" id="KW-1185">Reference proteome</keyword>
<feature type="transmembrane region" description="Helical" evidence="1">
    <location>
        <begin position="36"/>
        <end position="57"/>
    </location>
</feature>
<feature type="transmembrane region" description="Helical" evidence="1">
    <location>
        <begin position="179"/>
        <end position="202"/>
    </location>
</feature>
<name>A0A437AJJ8_9MICR</name>
<protein>
    <submittedName>
        <fullName evidence="2">Uncharacterized protein</fullName>
    </submittedName>
</protein>
<evidence type="ECO:0000256" key="1">
    <source>
        <dbReference type="SAM" id="Phobius"/>
    </source>
</evidence>
<reference evidence="2 3" key="1">
    <citation type="submission" date="2018-10" db="EMBL/GenBank/DDBJ databases">
        <title>Draft genome sequence of the microsporidian Tubulinosema ratisbonensis.</title>
        <authorList>
            <person name="Polonais V."/>
            <person name="Peyretaillade E."/>
            <person name="Niehus S."/>
            <person name="Wawrzyniak I."/>
            <person name="Franchet A."/>
            <person name="Gaspin C."/>
            <person name="Reichstadt M."/>
            <person name="Belser C."/>
            <person name="Labadie K."/>
            <person name="Delbac F."/>
            <person name="Ferrandon D."/>
        </authorList>
    </citation>
    <scope>NUCLEOTIDE SEQUENCE [LARGE SCALE GENOMIC DNA]</scope>
    <source>
        <strain evidence="2 3">Franzen</strain>
    </source>
</reference>
<organism evidence="2 3">
    <name type="scientific">Tubulinosema ratisbonensis</name>
    <dbReference type="NCBI Taxonomy" id="291195"/>
    <lineage>
        <taxon>Eukaryota</taxon>
        <taxon>Fungi</taxon>
        <taxon>Fungi incertae sedis</taxon>
        <taxon>Microsporidia</taxon>
        <taxon>Tubulinosematoidea</taxon>
        <taxon>Tubulinosematidae</taxon>
        <taxon>Tubulinosema</taxon>
    </lineage>
</organism>
<keyword evidence="1" id="KW-0812">Transmembrane</keyword>
<proteinExistence type="predicted"/>
<evidence type="ECO:0000313" key="3">
    <source>
        <dbReference type="Proteomes" id="UP000282876"/>
    </source>
</evidence>
<accession>A0A437AJJ8</accession>
<dbReference type="AlphaFoldDB" id="A0A437AJJ8"/>
<evidence type="ECO:0000313" key="2">
    <source>
        <dbReference type="EMBL" id="RVD91310.1"/>
    </source>
</evidence>
<keyword evidence="1" id="KW-1133">Transmembrane helix</keyword>
<comment type="caution">
    <text evidence="2">The sequence shown here is derived from an EMBL/GenBank/DDBJ whole genome shotgun (WGS) entry which is preliminary data.</text>
</comment>
<dbReference type="VEuPathDB" id="MicrosporidiaDB:TUBRATIS_22480"/>
<keyword evidence="1" id="KW-0472">Membrane</keyword>